<gene>
    <name evidence="2" type="ORF">MM415B05956_0004</name>
</gene>
<organism evidence="2">
    <name type="scientific">viral metagenome</name>
    <dbReference type="NCBI Taxonomy" id="1070528"/>
    <lineage>
        <taxon>unclassified sequences</taxon>
        <taxon>metagenomes</taxon>
        <taxon>organismal metagenomes</taxon>
    </lineage>
</organism>
<feature type="coiled-coil region" evidence="1">
    <location>
        <begin position="12"/>
        <end position="61"/>
    </location>
</feature>
<protein>
    <submittedName>
        <fullName evidence="2">Uncharacterized protein</fullName>
    </submittedName>
</protein>
<name>A0A6M3LQX1_9ZZZZ</name>
<proteinExistence type="predicted"/>
<keyword evidence="1" id="KW-0175">Coiled coil</keyword>
<evidence type="ECO:0000313" key="2">
    <source>
        <dbReference type="EMBL" id="QJA97787.1"/>
    </source>
</evidence>
<evidence type="ECO:0000256" key="1">
    <source>
        <dbReference type="SAM" id="Coils"/>
    </source>
</evidence>
<sequence>MGEGEEMSDETMDRAIAEVRALREYNEEVERIEGITIKQIRERHQKEIEDFQNNCRHLSISNWMPFMWAPGHYSHEVKICLRCNKTMETNP</sequence>
<dbReference type="EMBL" id="MT143525">
    <property type="protein sequence ID" value="QJA97787.1"/>
    <property type="molecule type" value="Genomic_DNA"/>
</dbReference>
<reference evidence="2" key="1">
    <citation type="submission" date="2020-03" db="EMBL/GenBank/DDBJ databases">
        <title>The deep terrestrial virosphere.</title>
        <authorList>
            <person name="Holmfeldt K."/>
            <person name="Nilsson E."/>
            <person name="Simone D."/>
            <person name="Lopez-Fernandez M."/>
            <person name="Wu X."/>
            <person name="de Brujin I."/>
            <person name="Lundin D."/>
            <person name="Andersson A."/>
            <person name="Bertilsson S."/>
            <person name="Dopson M."/>
        </authorList>
    </citation>
    <scope>NUCLEOTIDE SEQUENCE</scope>
    <source>
        <strain evidence="2">MM415B05956</strain>
    </source>
</reference>
<dbReference type="AlphaFoldDB" id="A0A6M3LQX1"/>
<accession>A0A6M3LQX1</accession>